<comment type="caution">
    <text evidence="1">The sequence shown here is derived from an EMBL/GenBank/DDBJ whole genome shotgun (WGS) entry which is preliminary data.</text>
</comment>
<evidence type="ECO:0000313" key="1">
    <source>
        <dbReference type="EMBL" id="MBU2949836.1"/>
    </source>
</evidence>
<reference evidence="1" key="1">
    <citation type="submission" date="2021-05" db="EMBL/GenBank/DDBJ databases">
        <title>Draft genomes of bacteria isolated from model marine particles.</title>
        <authorList>
            <person name="Datta M.S."/>
            <person name="Schwartzman J.A."/>
            <person name="Enke T.N."/>
            <person name="Saavedra J."/>
            <person name="Cermak N."/>
            <person name="Cordero O.X."/>
        </authorList>
    </citation>
    <scope>NUCLEOTIDE SEQUENCE</scope>
    <source>
        <strain evidence="1">I2M19</strain>
    </source>
</reference>
<accession>A0ACC5U696</accession>
<evidence type="ECO:0000313" key="2">
    <source>
        <dbReference type="Proteomes" id="UP001647509"/>
    </source>
</evidence>
<dbReference type="Proteomes" id="UP001647509">
    <property type="component" value="Unassembled WGS sequence"/>
</dbReference>
<name>A0ACC5U696_9FLAO</name>
<organism evidence="1 2">
    <name type="scientific">Pseudotamlana agarivorans</name>
    <dbReference type="NCBI Taxonomy" id="481183"/>
    <lineage>
        <taxon>Bacteria</taxon>
        <taxon>Pseudomonadati</taxon>
        <taxon>Bacteroidota</taxon>
        <taxon>Flavobacteriia</taxon>
        <taxon>Flavobacteriales</taxon>
        <taxon>Flavobacteriaceae</taxon>
        <taxon>Pseudotamlana</taxon>
    </lineage>
</organism>
<proteinExistence type="predicted"/>
<dbReference type="EMBL" id="JAHKPD010000008">
    <property type="protein sequence ID" value="MBU2949836.1"/>
    <property type="molecule type" value="Genomic_DNA"/>
</dbReference>
<protein>
    <submittedName>
        <fullName evidence="1">Uncharacterized protein</fullName>
    </submittedName>
</protein>
<keyword evidence="2" id="KW-1185">Reference proteome</keyword>
<gene>
    <name evidence="1" type="ORF">KO493_03895</name>
</gene>
<sequence>MEQIITGKDEKDYFIRTNGSTISSDMQYNNQTGYFFGAQDFRYFSGFNTNFFATINITDIDIAGFNNLQFKVDLAEDDNGTSWEEDDYIFFKYDIYSTAGPTPTNATSQLLDIRWDATNSSEGYLAIDTNSNGTGDGTRITPTFSTFTSNKISGTGDKLIITIEIRTDNSEEDIAIDNIEIWGDPIPGFCTGGTTTWDGANWSHGIPDLTNDVIINGDFDTDPSGSISACNLTVLSGHTFTISNDGTVVVENDVIVESNAKLIIESGSALVQHNDTGLVENNGEMILYRDTAPMDA</sequence>